<keyword evidence="1" id="KW-0472">Membrane</keyword>
<feature type="transmembrane region" description="Helical" evidence="1">
    <location>
        <begin position="16"/>
        <end position="38"/>
    </location>
</feature>
<evidence type="ECO:0008006" key="4">
    <source>
        <dbReference type="Google" id="ProtNLM"/>
    </source>
</evidence>
<dbReference type="Proteomes" id="UP000003011">
    <property type="component" value="Unassembled WGS sequence"/>
</dbReference>
<evidence type="ECO:0000256" key="1">
    <source>
        <dbReference type="SAM" id="Phobius"/>
    </source>
</evidence>
<sequence>MPQFGGGMEINMDDNIIGFILWVIFGCIIIGSGIIAFFSKKAVGFWANTESFPVKDIKGYNYATGKLFILYGVIFIALGLPLLGDQNTPYIIFSILGIMAETIAIMSIYILFIEKKYRE</sequence>
<dbReference type="STRING" id="679200.HMPREF9333_01750"/>
<proteinExistence type="predicted"/>
<comment type="caution">
    <text evidence="2">The sequence shown here is derived from an EMBL/GenBank/DDBJ whole genome shotgun (WGS) entry which is preliminary data.</text>
</comment>
<evidence type="ECO:0000313" key="3">
    <source>
        <dbReference type="Proteomes" id="UP000003011"/>
    </source>
</evidence>
<feature type="transmembrane region" description="Helical" evidence="1">
    <location>
        <begin position="59"/>
        <end position="84"/>
    </location>
</feature>
<dbReference type="EMBL" id="ACZL01000029">
    <property type="protein sequence ID" value="EHI55130.1"/>
    <property type="molecule type" value="Genomic_DNA"/>
</dbReference>
<organism evidence="2 3">
    <name type="scientific">Johnsonella ignava ATCC 51276</name>
    <dbReference type="NCBI Taxonomy" id="679200"/>
    <lineage>
        <taxon>Bacteria</taxon>
        <taxon>Bacillati</taxon>
        <taxon>Bacillota</taxon>
        <taxon>Clostridia</taxon>
        <taxon>Lachnospirales</taxon>
        <taxon>Lachnospiraceae</taxon>
        <taxon>Johnsonella</taxon>
    </lineage>
</organism>
<evidence type="ECO:0000313" key="2">
    <source>
        <dbReference type="EMBL" id="EHI55130.1"/>
    </source>
</evidence>
<accession>G5GJL0</accession>
<dbReference type="eggNOG" id="ENOG5032SUI">
    <property type="taxonomic scope" value="Bacteria"/>
</dbReference>
<keyword evidence="3" id="KW-1185">Reference proteome</keyword>
<keyword evidence="1" id="KW-1133">Transmembrane helix</keyword>
<dbReference type="HOGENOM" id="CLU_173117_1_0_9"/>
<reference evidence="2 3" key="1">
    <citation type="submission" date="2011-08" db="EMBL/GenBank/DDBJ databases">
        <title>The Genome Sequence of Johnsonella ignava ATCC 51276.</title>
        <authorList>
            <consortium name="The Broad Institute Genome Sequencing Platform"/>
            <person name="Earl A."/>
            <person name="Ward D."/>
            <person name="Feldgarden M."/>
            <person name="Gevers D."/>
            <person name="Izard J."/>
            <person name="Blanton J.M."/>
            <person name="Baranova O.V."/>
            <person name="Dewhirst F.E."/>
            <person name="Young S.K."/>
            <person name="Zeng Q."/>
            <person name="Gargeya S."/>
            <person name="Fitzgerald M."/>
            <person name="Haas B."/>
            <person name="Abouelleil A."/>
            <person name="Alvarado L."/>
            <person name="Arachchi H.M."/>
            <person name="Berlin A."/>
            <person name="Brown A."/>
            <person name="Chapman S.B."/>
            <person name="Chen Z."/>
            <person name="Dunbar C."/>
            <person name="Freedman E."/>
            <person name="Gearin G."/>
            <person name="Gellesch M."/>
            <person name="Goldberg J."/>
            <person name="Griggs A."/>
            <person name="Gujja S."/>
            <person name="Heiman D."/>
            <person name="Howarth C."/>
            <person name="Larson L."/>
            <person name="Lui A."/>
            <person name="MacDonald P.J.P."/>
            <person name="Montmayeur A."/>
            <person name="Murphy C."/>
            <person name="Neiman D."/>
            <person name="Pearson M."/>
            <person name="Priest M."/>
            <person name="Roberts A."/>
            <person name="Saif S."/>
            <person name="Shea T."/>
            <person name="Shenoy N."/>
            <person name="Sisk P."/>
            <person name="Stolte C."/>
            <person name="Sykes S."/>
            <person name="Wortman J."/>
            <person name="Nusbaum C."/>
            <person name="Birren B."/>
        </authorList>
    </citation>
    <scope>NUCLEOTIDE SEQUENCE [LARGE SCALE GENOMIC DNA]</scope>
    <source>
        <strain evidence="2 3">ATCC 51276</strain>
    </source>
</reference>
<name>G5GJL0_9FIRM</name>
<dbReference type="AlphaFoldDB" id="G5GJL0"/>
<protein>
    <recommendedName>
        <fullName evidence="4">DUF3784 domain-containing protein</fullName>
    </recommendedName>
</protein>
<gene>
    <name evidence="2" type="ORF">HMPREF9333_01750</name>
</gene>
<feature type="transmembrane region" description="Helical" evidence="1">
    <location>
        <begin position="90"/>
        <end position="112"/>
    </location>
</feature>
<keyword evidence="1" id="KW-0812">Transmembrane</keyword>